<dbReference type="Proteomes" id="UP000223296">
    <property type="component" value="Unassembled WGS sequence"/>
</dbReference>
<evidence type="ECO:0000313" key="2">
    <source>
        <dbReference type="Proteomes" id="UP000223296"/>
    </source>
</evidence>
<gene>
    <name evidence="1" type="ORF">N776_07660</name>
</gene>
<accession>A0AA44UAH7</accession>
<reference evidence="1 2" key="1">
    <citation type="submission" date="2013-08" db="EMBL/GenBank/DDBJ databases">
        <authorList>
            <person name="Trees D."/>
        </authorList>
    </citation>
    <scope>NUCLEOTIDE SEQUENCE [LARGE SCALE GENOMIC DNA]</scope>
    <source>
        <strain evidence="1 2">3502</strain>
    </source>
</reference>
<dbReference type="AlphaFoldDB" id="A0AA44UAH7"/>
<organism evidence="1 2">
    <name type="scientific">Neisseria gonorrhoeae 3502</name>
    <dbReference type="NCBI Taxonomy" id="1193404"/>
    <lineage>
        <taxon>Bacteria</taxon>
        <taxon>Pseudomonadati</taxon>
        <taxon>Pseudomonadota</taxon>
        <taxon>Betaproteobacteria</taxon>
        <taxon>Neisseriales</taxon>
        <taxon>Neisseriaceae</taxon>
        <taxon>Neisseria</taxon>
    </lineage>
</organism>
<sequence length="34" mass="4005">MRLDFDRLRLSCRQKCRLKAFFSASDGILLPISF</sequence>
<protein>
    <submittedName>
        <fullName evidence="1">Uncharacterized protein</fullName>
    </submittedName>
</protein>
<comment type="caution">
    <text evidence="1">The sequence shown here is derived from an EMBL/GenBank/DDBJ whole genome shotgun (WGS) entry which is preliminary data.</text>
</comment>
<evidence type="ECO:0000313" key="1">
    <source>
        <dbReference type="EMBL" id="PHJ36291.1"/>
    </source>
</evidence>
<name>A0AA44UAH7_NEIGO</name>
<dbReference type="EMBL" id="AVBE01000002">
    <property type="protein sequence ID" value="PHJ36291.1"/>
    <property type="molecule type" value="Genomic_DNA"/>
</dbReference>
<proteinExistence type="predicted"/>